<keyword evidence="10" id="KW-1185">Reference proteome</keyword>
<comment type="cofactor">
    <cofactor evidence="1">
        <name>pyridoxal 5'-phosphate</name>
        <dbReference type="ChEBI" id="CHEBI:597326"/>
    </cofactor>
</comment>
<reference evidence="10" key="1">
    <citation type="submission" date="2015-09" db="EMBL/GenBank/DDBJ databases">
        <authorList>
            <consortium name="Pathogen Informatics"/>
        </authorList>
    </citation>
    <scope>NUCLEOTIDE SEQUENCE [LARGE SCALE GENOMIC DNA]</scope>
    <source>
        <strain evidence="10">Lake Konstanz</strain>
    </source>
</reference>
<keyword evidence="7" id="KW-0100">Branched-chain amino acid biosynthesis</keyword>
<evidence type="ECO:0000256" key="3">
    <source>
        <dbReference type="ARBA" id="ARBA00022576"/>
    </source>
</evidence>
<dbReference type="VEuPathDB" id="TriTrypDB:BSAL_55640"/>
<dbReference type="GO" id="GO:0008652">
    <property type="term" value="P:amino acid biosynthetic process"/>
    <property type="evidence" value="ECO:0007669"/>
    <property type="project" value="UniProtKB-KW"/>
</dbReference>
<dbReference type="EMBL" id="CYKH01000162">
    <property type="protein sequence ID" value="CUE74209.1"/>
    <property type="molecule type" value="Genomic_DNA"/>
</dbReference>
<gene>
    <name evidence="9" type="ORF">BSAL_55640</name>
</gene>
<protein>
    <submittedName>
        <fullName evidence="9">Branched chain amino acid transferase, putative</fullName>
    </submittedName>
</protein>
<dbReference type="Pfam" id="PF01063">
    <property type="entry name" value="Aminotran_4"/>
    <property type="match status" value="1"/>
</dbReference>
<dbReference type="InterPro" id="IPR033939">
    <property type="entry name" value="BCAT_family"/>
</dbReference>
<evidence type="ECO:0000256" key="7">
    <source>
        <dbReference type="ARBA" id="ARBA00023304"/>
    </source>
</evidence>
<dbReference type="SUPFAM" id="SSF56752">
    <property type="entry name" value="D-aminoacid aminotransferase-like PLP-dependent enzymes"/>
    <property type="match status" value="1"/>
</dbReference>
<keyword evidence="4" id="KW-0028">Amino-acid biosynthesis</keyword>
<dbReference type="InterPro" id="IPR001544">
    <property type="entry name" value="Aminotrans_IV"/>
</dbReference>
<dbReference type="InterPro" id="IPR005786">
    <property type="entry name" value="B_amino_transII"/>
</dbReference>
<dbReference type="PIRSF" id="PIRSF006468">
    <property type="entry name" value="BCAT1"/>
    <property type="match status" value="1"/>
</dbReference>
<accession>A0A0S4IPR2</accession>
<keyword evidence="3" id="KW-0032">Aminotransferase</keyword>
<dbReference type="PANTHER" id="PTHR11825">
    <property type="entry name" value="SUBGROUP IIII AMINOTRANSFERASE"/>
    <property type="match status" value="1"/>
</dbReference>
<dbReference type="PANTHER" id="PTHR11825:SF44">
    <property type="entry name" value="BRANCHED-CHAIN-AMINO-ACID AMINOTRANSFERASE"/>
    <property type="match status" value="1"/>
</dbReference>
<dbReference type="FunFam" id="3.20.10.10:FF:000004">
    <property type="entry name" value="Branched-chain-amino-acid aminotransferase"/>
    <property type="match status" value="1"/>
</dbReference>
<keyword evidence="6" id="KW-0663">Pyridoxal phosphate</keyword>
<comment type="similarity">
    <text evidence="2">Belongs to the class-IV pyridoxal-phosphate-dependent aminotransferase family.</text>
</comment>
<evidence type="ECO:0000256" key="6">
    <source>
        <dbReference type="ARBA" id="ARBA00022898"/>
    </source>
</evidence>
<evidence type="ECO:0000313" key="10">
    <source>
        <dbReference type="Proteomes" id="UP000051952"/>
    </source>
</evidence>
<dbReference type="Gene3D" id="3.30.470.10">
    <property type="match status" value="1"/>
</dbReference>
<feature type="modified residue" description="N6-(pyridoxal phosphate)lysine" evidence="8">
    <location>
        <position position="201"/>
    </location>
</feature>
<keyword evidence="5 9" id="KW-0808">Transferase</keyword>
<evidence type="ECO:0000256" key="2">
    <source>
        <dbReference type="ARBA" id="ARBA00009320"/>
    </source>
</evidence>
<dbReference type="InterPro" id="IPR043132">
    <property type="entry name" value="BCAT-like_C"/>
</dbReference>
<dbReference type="GO" id="GO:0004084">
    <property type="term" value="F:branched-chain-amino-acid transaminase activity"/>
    <property type="evidence" value="ECO:0007669"/>
    <property type="project" value="InterPro"/>
</dbReference>
<evidence type="ECO:0000256" key="8">
    <source>
        <dbReference type="PIRSR" id="PIRSR006468-1"/>
    </source>
</evidence>
<dbReference type="AlphaFoldDB" id="A0A0S4IPR2"/>
<evidence type="ECO:0000256" key="1">
    <source>
        <dbReference type="ARBA" id="ARBA00001933"/>
    </source>
</evidence>
<name>A0A0S4IPR2_BODSA</name>
<dbReference type="Gene3D" id="3.20.10.10">
    <property type="entry name" value="D-amino Acid Aminotransferase, subunit A, domain 2"/>
    <property type="match status" value="1"/>
</dbReference>
<evidence type="ECO:0000256" key="4">
    <source>
        <dbReference type="ARBA" id="ARBA00022605"/>
    </source>
</evidence>
<evidence type="ECO:0000313" key="9">
    <source>
        <dbReference type="EMBL" id="CUE74209.1"/>
    </source>
</evidence>
<sequence>MSGKLFFAKDIVRKLSPVAVPPVCTKGLGFGEAFAPHMFEVDSIKEDWGTPQINQFHNLSLPPQCSGLHYGLQCFEGLKAYRDKKNNIRLFRPEMNLRRLQNSMNRLVFPRFDEKEMLDCLKELVRIDADHVPAERGYSLYLRPTAIGTNHNLRVGPADRCKLFIITSPVGPYYPTGFKPVSLMVDDEHRRAWPGGTGSSKIGANYAGPIFHQVECAKKGYSQILWLGPGDVVDEVGAMNFMCIWKNKNGERELITAPLDGTILPGVTRDSILSLVRSWGEIKVNEQRFTIHDLVDALKRGDVEEMFGCGTAAIVSPVNGLNFKGTHYDVPCPLETSVTMRLFNTIQDIQYGDVEHEWSTVI</sequence>
<dbReference type="CDD" id="cd01557">
    <property type="entry name" value="BCAT_beta_family"/>
    <property type="match status" value="1"/>
</dbReference>
<proteinExistence type="inferred from homology"/>
<organism evidence="9 10">
    <name type="scientific">Bodo saltans</name>
    <name type="common">Flagellated protozoan</name>
    <dbReference type="NCBI Taxonomy" id="75058"/>
    <lineage>
        <taxon>Eukaryota</taxon>
        <taxon>Discoba</taxon>
        <taxon>Euglenozoa</taxon>
        <taxon>Kinetoplastea</taxon>
        <taxon>Metakinetoplastina</taxon>
        <taxon>Eubodonida</taxon>
        <taxon>Bodonidae</taxon>
        <taxon>Bodo</taxon>
    </lineage>
</organism>
<dbReference type="NCBIfam" id="TIGR01123">
    <property type="entry name" value="ilvE_II"/>
    <property type="match status" value="1"/>
</dbReference>
<dbReference type="OrthoDB" id="270718at2759"/>
<dbReference type="NCBIfam" id="NF009897">
    <property type="entry name" value="PRK13357.1"/>
    <property type="match status" value="1"/>
</dbReference>
<evidence type="ECO:0000256" key="5">
    <source>
        <dbReference type="ARBA" id="ARBA00022679"/>
    </source>
</evidence>
<dbReference type="InterPro" id="IPR036038">
    <property type="entry name" value="Aminotransferase-like"/>
</dbReference>
<dbReference type="Proteomes" id="UP000051952">
    <property type="component" value="Unassembled WGS sequence"/>
</dbReference>
<dbReference type="InterPro" id="IPR043131">
    <property type="entry name" value="BCAT-like_N"/>
</dbReference>
<dbReference type="GO" id="GO:0009082">
    <property type="term" value="P:branched-chain amino acid biosynthetic process"/>
    <property type="evidence" value="ECO:0007669"/>
    <property type="project" value="UniProtKB-KW"/>
</dbReference>
<dbReference type="OMA" id="LTEVFAC"/>